<reference evidence="2 3" key="1">
    <citation type="submission" date="2017-09" db="EMBL/GenBank/DDBJ databases">
        <title>Genomic, metabolic, and phenotypic characteristics of bacterial isolates from the natural microbiome of the model nematode Caenorhabditis elegans.</title>
        <authorList>
            <person name="Zimmermann J."/>
            <person name="Obeng N."/>
            <person name="Yang W."/>
            <person name="Obeng O."/>
            <person name="Kissoyan K."/>
            <person name="Pees B."/>
            <person name="Dirksen P."/>
            <person name="Hoppner M."/>
            <person name="Franke A."/>
            <person name="Rosenstiel P."/>
            <person name="Leippe M."/>
            <person name="Dierking K."/>
            <person name="Kaleta C."/>
            <person name="Schulenburg H."/>
        </authorList>
    </citation>
    <scope>NUCLEOTIDE SEQUENCE [LARGE SCALE GENOMIC DNA]</scope>
    <source>
        <strain evidence="2 3">MYb73</strain>
    </source>
</reference>
<dbReference type="EMBL" id="CP023270">
    <property type="protein sequence ID" value="AVJ27382.1"/>
    <property type="molecule type" value="Genomic_DNA"/>
</dbReference>
<feature type="transmembrane region" description="Helical" evidence="1">
    <location>
        <begin position="42"/>
        <end position="60"/>
    </location>
</feature>
<evidence type="ECO:0000313" key="2">
    <source>
        <dbReference type="EMBL" id="AVJ27382.1"/>
    </source>
</evidence>
<dbReference type="Proteomes" id="UP000239477">
    <property type="component" value="Chromosome"/>
</dbReference>
<keyword evidence="1" id="KW-0812">Transmembrane</keyword>
<protein>
    <recommendedName>
        <fullName evidence="4">DUF4175 domain-containing protein</fullName>
    </recommendedName>
</protein>
<evidence type="ECO:0000313" key="3">
    <source>
        <dbReference type="Proteomes" id="UP000239477"/>
    </source>
</evidence>
<name>A0A2S0I5S6_9BURK</name>
<proteinExistence type="predicted"/>
<organism evidence="2 3">
    <name type="scientific">Achromobacter spanius</name>
    <dbReference type="NCBI Taxonomy" id="217203"/>
    <lineage>
        <taxon>Bacteria</taxon>
        <taxon>Pseudomonadati</taxon>
        <taxon>Pseudomonadota</taxon>
        <taxon>Betaproteobacteria</taxon>
        <taxon>Burkholderiales</taxon>
        <taxon>Alcaligenaceae</taxon>
        <taxon>Achromobacter</taxon>
    </lineage>
</organism>
<dbReference type="AlphaFoldDB" id="A0A2S0I5S6"/>
<gene>
    <name evidence="2" type="ORF">CLM73_09825</name>
</gene>
<accession>A0A2S0I5S6</accession>
<keyword evidence="3" id="KW-1185">Reference proteome</keyword>
<feature type="transmembrane region" description="Helical" evidence="1">
    <location>
        <begin position="12"/>
        <end position="36"/>
    </location>
</feature>
<evidence type="ECO:0008006" key="4">
    <source>
        <dbReference type="Google" id="ProtNLM"/>
    </source>
</evidence>
<keyword evidence="1" id="KW-1133">Transmembrane helix</keyword>
<keyword evidence="1" id="KW-0472">Membrane</keyword>
<sequence length="65" mass="7121">MSHSTGKGSRGFLFVWGVPILLGALSIFGLLAALLGTGAWHWASWTALSILLVVIVRYWVFPLKH</sequence>
<evidence type="ECO:0000256" key="1">
    <source>
        <dbReference type="SAM" id="Phobius"/>
    </source>
</evidence>
<dbReference type="RefSeq" id="WP_105238263.1">
    <property type="nucleotide sequence ID" value="NZ_CP023270.1"/>
</dbReference>